<keyword evidence="1" id="KW-0472">Membrane</keyword>
<feature type="transmembrane region" description="Helical" evidence="1">
    <location>
        <begin position="26"/>
        <end position="51"/>
    </location>
</feature>
<comment type="caution">
    <text evidence="2">The sequence shown here is derived from an EMBL/GenBank/DDBJ whole genome shotgun (WGS) entry which is preliminary data.</text>
</comment>
<organism evidence="2 3">
    <name type="scientific">Celerinatantimonas diazotrophica</name>
    <dbReference type="NCBI Taxonomy" id="412034"/>
    <lineage>
        <taxon>Bacteria</taxon>
        <taxon>Pseudomonadati</taxon>
        <taxon>Pseudomonadota</taxon>
        <taxon>Gammaproteobacteria</taxon>
        <taxon>Celerinatantimonadaceae</taxon>
        <taxon>Celerinatantimonas</taxon>
    </lineage>
</organism>
<dbReference type="OrthoDB" id="5405464at2"/>
<dbReference type="AlphaFoldDB" id="A0A4R1JA74"/>
<sequence length="129" mass="15022">MRSYHSSFTSPEELSEFELDAKNHALIAYILMILGCFTGVLWFIGAIWAMVKINDARGSLFEDHYENIITVFWWGLGWSIIGFALSIILIGYFILGLLWLWAAWRIFRGIMRLTVNRPYYSLFDPRAFG</sequence>
<evidence type="ECO:0000256" key="1">
    <source>
        <dbReference type="SAM" id="Phobius"/>
    </source>
</evidence>
<accession>A0A4R1JA74</accession>
<dbReference type="RefSeq" id="WP_131913346.1">
    <property type="nucleotide sequence ID" value="NZ_OU594967.1"/>
</dbReference>
<evidence type="ECO:0000313" key="3">
    <source>
        <dbReference type="Proteomes" id="UP000295565"/>
    </source>
</evidence>
<keyword evidence="1" id="KW-1133">Transmembrane helix</keyword>
<reference evidence="2 3" key="1">
    <citation type="submission" date="2019-03" db="EMBL/GenBank/DDBJ databases">
        <title>Genomic Encyclopedia of Type Strains, Phase IV (KMG-IV): sequencing the most valuable type-strain genomes for metagenomic binning, comparative biology and taxonomic classification.</title>
        <authorList>
            <person name="Goeker M."/>
        </authorList>
    </citation>
    <scope>NUCLEOTIDE SEQUENCE [LARGE SCALE GENOMIC DNA]</scope>
    <source>
        <strain evidence="2 3">DSM 18577</strain>
    </source>
</reference>
<evidence type="ECO:0000313" key="2">
    <source>
        <dbReference type="EMBL" id="TCK47536.1"/>
    </source>
</evidence>
<keyword evidence="1" id="KW-0812">Transmembrane</keyword>
<gene>
    <name evidence="2" type="ORF">EV690_2567</name>
</gene>
<name>A0A4R1JA74_9GAMM</name>
<dbReference type="Proteomes" id="UP000295565">
    <property type="component" value="Unassembled WGS sequence"/>
</dbReference>
<protein>
    <submittedName>
        <fullName evidence="2">Putative membrane protein</fullName>
    </submittedName>
</protein>
<dbReference type="EMBL" id="SMGD01000014">
    <property type="protein sequence ID" value="TCK47536.1"/>
    <property type="molecule type" value="Genomic_DNA"/>
</dbReference>
<proteinExistence type="predicted"/>
<keyword evidence="3" id="KW-1185">Reference proteome</keyword>
<feature type="transmembrane region" description="Helical" evidence="1">
    <location>
        <begin position="71"/>
        <end position="102"/>
    </location>
</feature>